<name>A0A1Y3EVW1_9BILA</name>
<dbReference type="InterPro" id="IPR027417">
    <property type="entry name" value="P-loop_NTPase"/>
</dbReference>
<dbReference type="SUPFAM" id="SSF52540">
    <property type="entry name" value="P-loop containing nucleoside triphosphate hydrolases"/>
    <property type="match status" value="1"/>
</dbReference>
<sequence length="180" mass="20610">MEVGFVVESLTACMPAYLLENDTVAVFLWNDELRIIFAASIGPDKSISLFVLALPSNWQSTGYSLHTVKNRTKVKPELLTVTMLSSIQRTKQSAMDKHLHWQWHGIDQVGVHDMVLLATVDEDAIVQNLRKRYMNSIMFLRETNIFCPIRPQQPYESFRWSKMAHDAQHFAHGESSSSNE</sequence>
<comment type="caution">
    <text evidence="3">The sequence shown here is derived from an EMBL/GenBank/DDBJ whole genome shotgun (WGS) entry which is preliminary data.</text>
</comment>
<dbReference type="Proteomes" id="UP000243006">
    <property type="component" value="Unassembled WGS sequence"/>
</dbReference>
<reference evidence="3 4" key="1">
    <citation type="submission" date="2015-04" db="EMBL/GenBank/DDBJ databases">
        <title>Draft genome of the roundworm Trichinella nativa.</title>
        <authorList>
            <person name="Mitreva M."/>
        </authorList>
    </citation>
    <scope>NUCLEOTIDE SEQUENCE [LARGE SCALE GENOMIC DNA]</scope>
    <source>
        <strain evidence="3 4">ISS45</strain>
    </source>
</reference>
<accession>A0A1Y3EVW1</accession>
<dbReference type="Gene3D" id="3.40.850.10">
    <property type="entry name" value="Kinesin motor domain"/>
    <property type="match status" value="1"/>
</dbReference>
<dbReference type="InterPro" id="IPR036961">
    <property type="entry name" value="Kinesin_motor_dom_sf"/>
</dbReference>
<dbReference type="GO" id="GO:0005524">
    <property type="term" value="F:ATP binding"/>
    <property type="evidence" value="ECO:0007669"/>
    <property type="project" value="UniProtKB-KW"/>
</dbReference>
<keyword evidence="1" id="KW-0547">Nucleotide-binding</keyword>
<evidence type="ECO:0000256" key="2">
    <source>
        <dbReference type="ARBA" id="ARBA00022840"/>
    </source>
</evidence>
<proteinExistence type="predicted"/>
<gene>
    <name evidence="3" type="ORF">D917_05723</name>
</gene>
<protein>
    <submittedName>
        <fullName evidence="3">Uncharacterized protein</fullName>
    </submittedName>
</protein>
<keyword evidence="2" id="KW-0067">ATP-binding</keyword>
<evidence type="ECO:0000313" key="3">
    <source>
        <dbReference type="EMBL" id="OUC49095.1"/>
    </source>
</evidence>
<dbReference type="EMBL" id="LVZM01001583">
    <property type="protein sequence ID" value="OUC49095.1"/>
    <property type="molecule type" value="Genomic_DNA"/>
</dbReference>
<organism evidence="3 4">
    <name type="scientific">Trichinella nativa</name>
    <dbReference type="NCBI Taxonomy" id="6335"/>
    <lineage>
        <taxon>Eukaryota</taxon>
        <taxon>Metazoa</taxon>
        <taxon>Ecdysozoa</taxon>
        <taxon>Nematoda</taxon>
        <taxon>Enoplea</taxon>
        <taxon>Dorylaimia</taxon>
        <taxon>Trichinellida</taxon>
        <taxon>Trichinellidae</taxon>
        <taxon>Trichinella</taxon>
    </lineage>
</organism>
<dbReference type="AlphaFoldDB" id="A0A1Y3EVW1"/>
<evidence type="ECO:0000256" key="1">
    <source>
        <dbReference type="ARBA" id="ARBA00022741"/>
    </source>
</evidence>
<evidence type="ECO:0000313" key="4">
    <source>
        <dbReference type="Proteomes" id="UP000243006"/>
    </source>
</evidence>